<evidence type="ECO:0000313" key="2">
    <source>
        <dbReference type="Proteomes" id="UP000700732"/>
    </source>
</evidence>
<organism evidence="1 2">
    <name type="scientific">Spirosoma utsteinense</name>
    <dbReference type="NCBI Taxonomy" id="2585773"/>
    <lineage>
        <taxon>Bacteria</taxon>
        <taxon>Pseudomonadati</taxon>
        <taxon>Bacteroidota</taxon>
        <taxon>Cytophagia</taxon>
        <taxon>Cytophagales</taxon>
        <taxon>Cytophagaceae</taxon>
        <taxon>Spirosoma</taxon>
    </lineage>
</organism>
<dbReference type="PROSITE" id="PS51257">
    <property type="entry name" value="PROKAR_LIPOPROTEIN"/>
    <property type="match status" value="1"/>
</dbReference>
<sequence>MKNVLGILSRIGAVLFILVAFVVGCGVKEELVITPLPILPYVPGPFTFDVPASQSQWLSNNPTVINGRVVGRTSVQESGTLRLEVRRDYGASIQIYDKVTNQPLINFKDLGRESGMSSYAGPRSFADDSPRWKGIGYNPLQAGDDGGNPSPILFHGYINGWIYTKAQCLSWPHQNARQLPLIYEQWVRVDSNKVHVNVRLTHRRPDKTFYGPEAQEWPMMMINGARNVHFYNGSSPYTNDLATVTDGIEARNSDGTIVPHQGTSFCLTEPWQGVEIGTNQGQPRLIGLYTAGYFRANYNMDAIQARDNSEAGNTITYTANQPMVHLDSDHTWHRSYTYVLGSEQEIRQYVYAQERQTTPDFVFNKANGRNGWTIMDGGYDQKEPFSTDNWQVTVTGKADNGPVTGYHTKLISPFSSWNAREFRTLYIRMAYTGSTGVGREAPLRLAWLLNGQADGVYDSQFPRQNAIRFPRGTRNSIEQSIGFMAINDGQFHTYKINVADNPKWTGIIQQIEIAHALSPAYVAPGEVITLQYVGTQDPGQ</sequence>
<keyword evidence="2" id="KW-1185">Reference proteome</keyword>
<gene>
    <name evidence="1" type="ORF">FH603_2210</name>
</gene>
<protein>
    <submittedName>
        <fullName evidence="1">Uncharacterized protein</fullName>
    </submittedName>
</protein>
<accession>A0ABR6W5E6</accession>
<dbReference type="EMBL" id="VFIA01000011">
    <property type="protein sequence ID" value="MBC3791702.1"/>
    <property type="molecule type" value="Genomic_DNA"/>
</dbReference>
<evidence type="ECO:0000313" key="1">
    <source>
        <dbReference type="EMBL" id="MBC3791702.1"/>
    </source>
</evidence>
<dbReference type="Proteomes" id="UP000700732">
    <property type="component" value="Unassembled WGS sequence"/>
</dbReference>
<reference evidence="1 2" key="1">
    <citation type="submission" date="2019-06" db="EMBL/GenBank/DDBJ databases">
        <title>Spirosoma utsteinense sp. nov. isolated from Antarctic ice-free soils.</title>
        <authorList>
            <person name="Tahon G."/>
        </authorList>
    </citation>
    <scope>NUCLEOTIDE SEQUENCE [LARGE SCALE GENOMIC DNA]</scope>
    <source>
        <strain evidence="1 2">LMG 31447</strain>
    </source>
</reference>
<proteinExistence type="predicted"/>
<comment type="caution">
    <text evidence="1">The sequence shown here is derived from an EMBL/GenBank/DDBJ whole genome shotgun (WGS) entry which is preliminary data.</text>
</comment>
<name>A0ABR6W5E6_9BACT</name>
<dbReference type="RefSeq" id="WP_186737493.1">
    <property type="nucleotide sequence ID" value="NZ_VFIA01000011.1"/>
</dbReference>